<dbReference type="EMBL" id="CM009755">
    <property type="protein sequence ID" value="PUZ49059.1"/>
    <property type="molecule type" value="Genomic_DNA"/>
</dbReference>
<keyword evidence="4" id="KW-1185">Reference proteome</keyword>
<dbReference type="Gramene" id="PUZ49059">
    <property type="protein sequence ID" value="PUZ49059"/>
    <property type="gene ID" value="GQ55_7G295800"/>
</dbReference>
<evidence type="ECO:0000313" key="3">
    <source>
        <dbReference type="EMBL" id="PUZ49059.1"/>
    </source>
</evidence>
<dbReference type="InterPro" id="IPR001509">
    <property type="entry name" value="Epimerase_deHydtase"/>
</dbReference>
<dbReference type="STRING" id="1504633.A0A2T7D0D2"/>
<name>A0A2T7D0D2_9POAL</name>
<evidence type="ECO:0000259" key="2">
    <source>
        <dbReference type="Pfam" id="PF01370"/>
    </source>
</evidence>
<evidence type="ECO:0000313" key="4">
    <source>
        <dbReference type="Proteomes" id="UP000244336"/>
    </source>
</evidence>
<dbReference type="OrthoDB" id="2735536at2759"/>
<reference evidence="3 4" key="1">
    <citation type="submission" date="2018-04" db="EMBL/GenBank/DDBJ databases">
        <title>WGS assembly of Panicum hallii var. hallii HAL2.</title>
        <authorList>
            <person name="Lovell J."/>
            <person name="Jenkins J."/>
            <person name="Lowry D."/>
            <person name="Mamidi S."/>
            <person name="Sreedasyam A."/>
            <person name="Weng X."/>
            <person name="Barry K."/>
            <person name="Bonette J."/>
            <person name="Campitelli B."/>
            <person name="Daum C."/>
            <person name="Gordon S."/>
            <person name="Gould B."/>
            <person name="Lipzen A."/>
            <person name="MacQueen A."/>
            <person name="Palacio-Mejia J."/>
            <person name="Plott C."/>
            <person name="Shakirov E."/>
            <person name="Shu S."/>
            <person name="Yoshinaga Y."/>
            <person name="Zane M."/>
            <person name="Rokhsar D."/>
            <person name="Grimwood J."/>
            <person name="Schmutz J."/>
            <person name="Juenger T."/>
        </authorList>
    </citation>
    <scope>NUCLEOTIDE SEQUENCE [LARGE SCALE GENOMIC DNA]</scope>
    <source>
        <strain evidence="4">cv. HAL2</strain>
    </source>
</reference>
<feature type="domain" description="NAD-dependent epimerase/dehydratase" evidence="2">
    <location>
        <begin position="14"/>
        <end position="221"/>
    </location>
</feature>
<accession>A0A2T7D0D2</accession>
<dbReference type="InterPro" id="IPR050425">
    <property type="entry name" value="NAD(P)_dehydrat-like"/>
</dbReference>
<evidence type="ECO:0000256" key="1">
    <source>
        <dbReference type="ARBA" id="ARBA00023002"/>
    </source>
</evidence>
<protein>
    <recommendedName>
        <fullName evidence="2">NAD-dependent epimerase/dehydratase domain-containing protein</fullName>
    </recommendedName>
</protein>
<dbReference type="Proteomes" id="UP000244336">
    <property type="component" value="Chromosome 7"/>
</dbReference>
<keyword evidence="1" id="KW-0560">Oxidoreductase</keyword>
<dbReference type="InterPro" id="IPR036291">
    <property type="entry name" value="NAD(P)-bd_dom_sf"/>
</dbReference>
<dbReference type="AlphaFoldDB" id="A0A2T7D0D2"/>
<dbReference type="PANTHER" id="PTHR10366:SF837">
    <property type="entry name" value="ANTHOCYANIDIN REDUCTASE"/>
    <property type="match status" value="1"/>
</dbReference>
<dbReference type="FunFam" id="3.40.50.720:FF:000085">
    <property type="entry name" value="Dihydroflavonol reductase"/>
    <property type="match status" value="1"/>
</dbReference>
<organism evidence="3 4">
    <name type="scientific">Panicum hallii var. hallii</name>
    <dbReference type="NCBI Taxonomy" id="1504633"/>
    <lineage>
        <taxon>Eukaryota</taxon>
        <taxon>Viridiplantae</taxon>
        <taxon>Streptophyta</taxon>
        <taxon>Embryophyta</taxon>
        <taxon>Tracheophyta</taxon>
        <taxon>Spermatophyta</taxon>
        <taxon>Magnoliopsida</taxon>
        <taxon>Liliopsida</taxon>
        <taxon>Poales</taxon>
        <taxon>Poaceae</taxon>
        <taxon>PACMAD clade</taxon>
        <taxon>Panicoideae</taxon>
        <taxon>Panicodae</taxon>
        <taxon>Paniceae</taxon>
        <taxon>Panicinae</taxon>
        <taxon>Panicum</taxon>
        <taxon>Panicum sect. Panicum</taxon>
    </lineage>
</organism>
<dbReference type="PANTHER" id="PTHR10366">
    <property type="entry name" value="NAD DEPENDENT EPIMERASE/DEHYDRATASE"/>
    <property type="match status" value="1"/>
</dbReference>
<dbReference type="SUPFAM" id="SSF51735">
    <property type="entry name" value="NAD(P)-binding Rossmann-fold domains"/>
    <property type="match status" value="1"/>
</dbReference>
<dbReference type="GO" id="GO:0016616">
    <property type="term" value="F:oxidoreductase activity, acting on the CH-OH group of donors, NAD or NADP as acceptor"/>
    <property type="evidence" value="ECO:0007669"/>
    <property type="project" value="TreeGrafter"/>
</dbReference>
<dbReference type="Gene3D" id="3.40.50.720">
    <property type="entry name" value="NAD(P)-binding Rossmann-like Domain"/>
    <property type="match status" value="1"/>
</dbReference>
<sequence length="312" mass="33882">MAAAAGEERKKTACVTGGNGYIASLLIKMLLEKGYVVKTMDKEANSHLEDLKKLGTLEVFRADLGEEGSYDEGVAGCDYDQITTVYRKELIELGVQGTLNVMRSCVKAGTVKRVILTSSTAAVSSRPLEGDGHVLDEESFSDVEYLSAKRTGLWAYSVSKVLLEKAASRFAAEHGISLVTLCPSVTVGEAPDRQAELNVLRGIERASGSVPLVHVRDVCRDEIFAAEAEAAAGRYICNGLDTTILEISRFLAGKYPQYDVNTDISGDLLAKPVALLPSTKLEKEGFEFEFRTLEHIYDDMVEYGKALGILPN</sequence>
<gene>
    <name evidence="3" type="ORF">GQ55_7G295800</name>
</gene>
<dbReference type="Pfam" id="PF01370">
    <property type="entry name" value="Epimerase"/>
    <property type="match status" value="1"/>
</dbReference>
<proteinExistence type="predicted"/>